<protein>
    <submittedName>
        <fullName evidence="3">Metallophosphoesterase</fullName>
    </submittedName>
</protein>
<dbReference type="PANTHER" id="PTHR45867:SF3">
    <property type="entry name" value="ACID PHOSPHATASE TYPE 7"/>
    <property type="match status" value="1"/>
</dbReference>
<sequence>MKSLLALSIAAATANIAMAAPNFIVKPYLQNPDTDAMSVYVETLDTNVTLHYRERGNTTFSTLSMEAIKPLSGIKRARIEGLSSDTRYEYYVSTSFGQSDTWGFKTWPETANGRDSFKIVAFSDSQGQHAERLADIVTSGIIVNDCGNDVENCDDEIAAVIVPGDLVQNGGNVSEWRNDFFGKAADLFSRVPVIPAIGNHDYSVSHYLNYFELPENGSVSYKEHWYVFDYLNLRLVTLNSNSPQNAGLNVEQREWLDNLLADTANRDETDYVMLQLHHPCKSEMWLPGESQLTCEYVKKFEDLSAQTGKITGHIFGHTHAYSRGQSRDVSHLWLNAAVSSGNIDYWDEYPQFDYDEFQKSYPEYGYSSLVFGVDKQRLAVKRYSGGDGKGNYFGYQGEGIRDDFEIAGDNVAPDTPFTQYPKNETVKGVFKLKASSFVDGDNDAHLEAHWQISSTPDFSEPELDFWGNKTRNENIWKYVDTQMGVPLDSYEVTTLLPSGNYFWRVRYRDEHWAWSAWSDSAGFNVQGLTYSDNLVQNGGAEQGLEHWTVDTGVVEANLSNECNGVPAQSGERYFVLGGLCEHSDVGQASQSISLSEFQSEIADGDAVIEVSAFLRDWSGNDIPEAWVEVYDTGNQLIGTSDVITNASSSWLQKKATLALPTNAAFATVRLKGTRNNGTDNDSYIDNVSVRIAYQEGTPAGGHTTENLIQNPGAESELQHWTVETGIVEALESGACSGVSPHEGSRYFILGGLCSSSAIGQASQTIDLDSVSGYNAGTPATVNFSAYMRDWNGNDVPEAWLQFLNSNGEVISQSSTLSHRANNWSKESLEQPLPSGTTSIKVVMKGTRNAGSDNDSYIDTLELTLTTGEAVVGDLDGNGQLDASDRNQLRAALGQCEGDSAFLASADLDADQCISMQDYRAWLRLYKNQ</sequence>
<dbReference type="InterPro" id="IPR018247">
    <property type="entry name" value="EF_Hand_1_Ca_BS"/>
</dbReference>
<dbReference type="AlphaFoldDB" id="A0A1Y0I8F7"/>
<evidence type="ECO:0000313" key="3">
    <source>
        <dbReference type="EMBL" id="ARU56751.1"/>
    </source>
</evidence>
<dbReference type="KEGG" id="ome:OLMES_2701"/>
<dbReference type="SUPFAM" id="SSF56300">
    <property type="entry name" value="Metallo-dependent phosphatases"/>
    <property type="match status" value="1"/>
</dbReference>
<dbReference type="InterPro" id="IPR013783">
    <property type="entry name" value="Ig-like_fold"/>
</dbReference>
<dbReference type="EMBL" id="CP021425">
    <property type="protein sequence ID" value="ARU56751.1"/>
    <property type="molecule type" value="Genomic_DNA"/>
</dbReference>
<dbReference type="GO" id="GO:0016787">
    <property type="term" value="F:hydrolase activity"/>
    <property type="evidence" value="ECO:0007669"/>
    <property type="project" value="InterPro"/>
</dbReference>
<evidence type="ECO:0000256" key="1">
    <source>
        <dbReference type="SAM" id="SignalP"/>
    </source>
</evidence>
<dbReference type="Gene3D" id="1.10.1330.10">
    <property type="entry name" value="Dockerin domain"/>
    <property type="match status" value="1"/>
</dbReference>
<name>A0A1Y0I8F7_9GAMM</name>
<keyword evidence="1" id="KW-0732">Signal</keyword>
<dbReference type="Pfam" id="PF00149">
    <property type="entry name" value="Metallophos"/>
    <property type="match status" value="1"/>
</dbReference>
<proteinExistence type="predicted"/>
<feature type="chain" id="PRO_5010994136" evidence="1">
    <location>
        <begin position="20"/>
        <end position="928"/>
    </location>
</feature>
<reference evidence="3 4" key="1">
    <citation type="submission" date="2017-05" db="EMBL/GenBank/DDBJ databases">
        <title>Genomic insights into alkan degradation activity of Oleiphilus messinensis.</title>
        <authorList>
            <person name="Kozyavkin S.A."/>
            <person name="Slesarev A.I."/>
            <person name="Golyshin P.N."/>
            <person name="Korzhenkov A."/>
            <person name="Golyshina O.N."/>
            <person name="Toshchakov S.V."/>
        </authorList>
    </citation>
    <scope>NUCLEOTIDE SEQUENCE [LARGE SCALE GENOMIC DNA]</scope>
    <source>
        <strain evidence="3 4">ME102</strain>
    </source>
</reference>
<accession>A0A1Y0I8F7</accession>
<evidence type="ECO:0000313" key="4">
    <source>
        <dbReference type="Proteomes" id="UP000196027"/>
    </source>
</evidence>
<dbReference type="RefSeq" id="WP_087461714.1">
    <property type="nucleotide sequence ID" value="NZ_CP021425.1"/>
</dbReference>
<dbReference type="InterPro" id="IPR004843">
    <property type="entry name" value="Calcineurin-like_PHP"/>
</dbReference>
<dbReference type="PROSITE" id="PS00018">
    <property type="entry name" value="EF_HAND_1"/>
    <property type="match status" value="1"/>
</dbReference>
<dbReference type="InterPro" id="IPR036439">
    <property type="entry name" value="Dockerin_dom_sf"/>
</dbReference>
<dbReference type="Proteomes" id="UP000196027">
    <property type="component" value="Chromosome"/>
</dbReference>
<feature type="signal peptide" evidence="1">
    <location>
        <begin position="1"/>
        <end position="19"/>
    </location>
</feature>
<feature type="domain" description="Calcineurin-like phosphoesterase" evidence="2">
    <location>
        <begin position="117"/>
        <end position="321"/>
    </location>
</feature>
<dbReference type="OrthoDB" id="9809781at2"/>
<evidence type="ECO:0000259" key="2">
    <source>
        <dbReference type="Pfam" id="PF00149"/>
    </source>
</evidence>
<dbReference type="GO" id="GO:0000272">
    <property type="term" value="P:polysaccharide catabolic process"/>
    <property type="evidence" value="ECO:0007669"/>
    <property type="project" value="InterPro"/>
</dbReference>
<dbReference type="Gene3D" id="2.60.120.260">
    <property type="entry name" value="Galactose-binding domain-like"/>
    <property type="match status" value="2"/>
</dbReference>
<dbReference type="PANTHER" id="PTHR45867">
    <property type="entry name" value="PURPLE ACID PHOSPHATASE"/>
    <property type="match status" value="1"/>
</dbReference>
<keyword evidence="4" id="KW-1185">Reference proteome</keyword>
<gene>
    <name evidence="3" type="ORF">OLMES_2701</name>
</gene>
<dbReference type="Gene3D" id="2.60.40.10">
    <property type="entry name" value="Immunoglobulins"/>
    <property type="match status" value="1"/>
</dbReference>
<organism evidence="3 4">
    <name type="scientific">Oleiphilus messinensis</name>
    <dbReference type="NCBI Taxonomy" id="141451"/>
    <lineage>
        <taxon>Bacteria</taxon>
        <taxon>Pseudomonadati</taxon>
        <taxon>Pseudomonadota</taxon>
        <taxon>Gammaproteobacteria</taxon>
        <taxon>Oceanospirillales</taxon>
        <taxon>Oleiphilaceae</taxon>
        <taxon>Oleiphilus</taxon>
    </lineage>
</organism>
<dbReference type="InterPro" id="IPR029052">
    <property type="entry name" value="Metallo-depent_PP-like"/>
</dbReference>
<dbReference type="Gene3D" id="3.60.21.10">
    <property type="match status" value="1"/>
</dbReference>